<dbReference type="EMBL" id="CP072788">
    <property type="protein sequence ID" value="QTR04025.1"/>
    <property type="molecule type" value="Genomic_DNA"/>
</dbReference>
<feature type="non-terminal residue" evidence="1">
    <location>
        <position position="89"/>
    </location>
</feature>
<sequence length="89" mass="9550">MFSPNRVCCALLVTVSSLPAQSPVSALIDRRHGDADLGHRCSGGGVGDGSGDGARRVRFSRDPRDNVMHLNRPEVHHCGPALLSACRFR</sequence>
<organism evidence="1 2">
    <name type="scientific">Saccharothrix algeriensis</name>
    <dbReference type="NCBI Taxonomy" id="173560"/>
    <lineage>
        <taxon>Bacteria</taxon>
        <taxon>Bacillati</taxon>
        <taxon>Actinomycetota</taxon>
        <taxon>Actinomycetes</taxon>
        <taxon>Pseudonocardiales</taxon>
        <taxon>Pseudonocardiaceae</taxon>
        <taxon>Saccharothrix</taxon>
    </lineage>
</organism>
<reference evidence="1" key="1">
    <citation type="submission" date="2021-04" db="EMBL/GenBank/DDBJ databases">
        <title>Saccharothrix algeriensis WGS.</title>
        <authorList>
            <person name="Stuskova K."/>
            <person name="Hakalova E."/>
            <person name="Tebbal A.B."/>
            <person name="Eichmeier A."/>
        </authorList>
    </citation>
    <scope>NUCLEOTIDE SEQUENCE</scope>
    <source>
        <strain evidence="1">NRRL B-24137</strain>
    </source>
</reference>
<proteinExistence type="predicted"/>
<accession>A0A8T8HZL1</accession>
<name>A0A8T8HZL1_9PSEU</name>
<evidence type="ECO:0000313" key="1">
    <source>
        <dbReference type="EMBL" id="QTR04025.1"/>
    </source>
</evidence>
<protein>
    <submittedName>
        <fullName evidence="1">Uncharacterized protein</fullName>
    </submittedName>
</protein>
<evidence type="ECO:0000313" key="2">
    <source>
        <dbReference type="Proteomes" id="UP000671828"/>
    </source>
</evidence>
<dbReference type="AlphaFoldDB" id="A0A8T8HZL1"/>
<dbReference type="Proteomes" id="UP000671828">
    <property type="component" value="Chromosome"/>
</dbReference>
<gene>
    <name evidence="1" type="ORF">J7S33_03195</name>
</gene>